<dbReference type="Pfam" id="PF04073">
    <property type="entry name" value="tRNA_edit"/>
    <property type="match status" value="1"/>
</dbReference>
<comment type="similarity">
    <text evidence="1 4">Belongs to the prolyl-tRNA editing family. YbaK/EbsC subfamily.</text>
</comment>
<dbReference type="Gene3D" id="3.90.960.10">
    <property type="entry name" value="YbaK/aminoacyl-tRNA synthetase-associated domain"/>
    <property type="match status" value="1"/>
</dbReference>
<dbReference type="PANTHER" id="PTHR30411:SF0">
    <property type="entry name" value="CYS-TRNA(PRO)_CYS-TRNA(CYS) DEACYLASE YBAK"/>
    <property type="match status" value="1"/>
</dbReference>
<evidence type="ECO:0000313" key="6">
    <source>
        <dbReference type="EMBL" id="SCB85690.1"/>
    </source>
</evidence>
<dbReference type="GO" id="GO:0016829">
    <property type="term" value="F:lyase activity"/>
    <property type="evidence" value="ECO:0007669"/>
    <property type="project" value="UniProtKB-KW"/>
</dbReference>
<dbReference type="CDD" id="cd00002">
    <property type="entry name" value="YbaK_deacylase"/>
    <property type="match status" value="1"/>
</dbReference>
<dbReference type="InterPro" id="IPR007214">
    <property type="entry name" value="YbaK/aa-tRNA-synth-assoc-dom"/>
</dbReference>
<evidence type="ECO:0000313" key="7">
    <source>
        <dbReference type="Proteomes" id="UP000199698"/>
    </source>
</evidence>
<dbReference type="GO" id="GO:0002161">
    <property type="term" value="F:aminoacyl-tRNA deacylase activity"/>
    <property type="evidence" value="ECO:0007669"/>
    <property type="project" value="InterPro"/>
</dbReference>
<proteinExistence type="inferred from homology"/>
<dbReference type="PANTHER" id="PTHR30411">
    <property type="entry name" value="CYTOPLASMIC PROTEIN"/>
    <property type="match status" value="1"/>
</dbReference>
<protein>
    <recommendedName>
        <fullName evidence="4">Cys-tRNA(Pro)/Cys-tRNA(Cys) deacylase</fullName>
        <ecNumber evidence="4">4.2.-.-</ecNumber>
    </recommendedName>
</protein>
<evidence type="ECO:0000256" key="4">
    <source>
        <dbReference type="PIRNR" id="PIRNR006181"/>
    </source>
</evidence>
<name>A0A1C3ZU09_9GAMM</name>
<evidence type="ECO:0000259" key="5">
    <source>
        <dbReference type="Pfam" id="PF04073"/>
    </source>
</evidence>
<dbReference type="PIRSF" id="PIRSF006181">
    <property type="entry name" value="EbsC_YbaK"/>
    <property type="match status" value="1"/>
</dbReference>
<accession>A0A1C3ZU09</accession>
<evidence type="ECO:0000256" key="1">
    <source>
        <dbReference type="ARBA" id="ARBA00009798"/>
    </source>
</evidence>
<dbReference type="GO" id="GO:0006412">
    <property type="term" value="P:translation"/>
    <property type="evidence" value="ECO:0007669"/>
    <property type="project" value="UniProtKB-KW"/>
</dbReference>
<dbReference type="InterPro" id="IPR004369">
    <property type="entry name" value="Prolyl-tRNA_editing_YbaK/EbsC"/>
</dbReference>
<organism evidence="6 7">
    <name type="scientific">Gilliamella intestini</name>
    <dbReference type="NCBI Taxonomy" id="1798183"/>
    <lineage>
        <taxon>Bacteria</taxon>
        <taxon>Pseudomonadati</taxon>
        <taxon>Pseudomonadota</taxon>
        <taxon>Gammaproteobacteria</taxon>
        <taxon>Orbales</taxon>
        <taxon>Orbaceae</taxon>
        <taxon>Gilliamella</taxon>
    </lineage>
</organism>
<dbReference type="EMBL" id="FMBA01000006">
    <property type="protein sequence ID" value="SCB85690.1"/>
    <property type="molecule type" value="Genomic_DNA"/>
</dbReference>
<reference evidence="7" key="1">
    <citation type="submission" date="2016-08" db="EMBL/GenBank/DDBJ databases">
        <authorList>
            <person name="Varghese N."/>
            <person name="Submissions Spin"/>
        </authorList>
    </citation>
    <scope>NUCLEOTIDE SEQUENCE [LARGE SCALE GENOMIC DNA]</scope>
    <source>
        <strain evidence="7">R-53144</strain>
    </source>
</reference>
<dbReference type="SUPFAM" id="SSF55826">
    <property type="entry name" value="YbaK/ProRS associated domain"/>
    <property type="match status" value="1"/>
</dbReference>
<keyword evidence="2 4" id="KW-0648">Protein biosynthesis</keyword>
<keyword evidence="7" id="KW-1185">Reference proteome</keyword>
<sequence>MTPAIDLLKKLKFKFNIHQYKHDPNQTHYGQEAVDKLDPSLNITADQVFKTLVVCLNGNSKTLAVCVLPVDGYLDLKKAAKALKCKKIDLADPNLAQKVTGYLIGGISPLGQKQTLPTLIDLSAIQYNTMFVSGGKRGLEIEISPHDLASILQAKLIEITT</sequence>
<dbReference type="RefSeq" id="WP_091120699.1">
    <property type="nucleotide sequence ID" value="NZ_FMBA01000006.1"/>
</dbReference>
<evidence type="ECO:0000256" key="3">
    <source>
        <dbReference type="ARBA" id="ARBA00023239"/>
    </source>
</evidence>
<dbReference type="AlphaFoldDB" id="A0A1C3ZU09"/>
<feature type="domain" description="YbaK/aminoacyl-tRNA synthetase-associated" evidence="5">
    <location>
        <begin position="34"/>
        <end position="149"/>
    </location>
</feature>
<dbReference type="Proteomes" id="UP000199698">
    <property type="component" value="Unassembled WGS sequence"/>
</dbReference>
<dbReference type="InterPro" id="IPR036754">
    <property type="entry name" value="YbaK/aa-tRNA-synt-asso_dom_sf"/>
</dbReference>
<dbReference type="STRING" id="1798183.GA0061080_100671"/>
<dbReference type="NCBIfam" id="TIGR00011">
    <property type="entry name" value="YbaK_EbsC"/>
    <property type="match status" value="1"/>
</dbReference>
<gene>
    <name evidence="6" type="ORF">GA0061080_100671</name>
</gene>
<evidence type="ECO:0000256" key="2">
    <source>
        <dbReference type="ARBA" id="ARBA00022917"/>
    </source>
</evidence>
<dbReference type="EC" id="4.2.-.-" evidence="4"/>
<keyword evidence="3 4" id="KW-0456">Lyase</keyword>
<dbReference type="OrthoDB" id="9809296at2"/>